<evidence type="ECO:0000259" key="13">
    <source>
        <dbReference type="Pfam" id="PF07715"/>
    </source>
</evidence>
<evidence type="ECO:0000256" key="3">
    <source>
        <dbReference type="ARBA" id="ARBA00022452"/>
    </source>
</evidence>
<dbReference type="InterPro" id="IPR037066">
    <property type="entry name" value="Plug_dom_sf"/>
</dbReference>
<dbReference type="EMBL" id="BMJE01000003">
    <property type="protein sequence ID" value="GGB74128.1"/>
    <property type="molecule type" value="Genomic_DNA"/>
</dbReference>
<sequence>MVTKNYEPSGKKVLMIMALRKLGYIFLLLLCQYVCAQTDSITQLKEVVISDTQLKDFSKSQQVWQLNDSIINRSPSSLGALLNYNTVIYFKENGLGMVSSPSFRGTNAQQTAVIWNGININSQLNGQTDFNIINTRDFDEVSVRAGGGSVIYGSSAIGGSIHLNNELRFKDTFDNTLFLSYGSYNTQGLNYKLNVANKKFSSSFAVSRNSSDNDYEYPSGIINENGQYYNTSLNASFGYKLNEKNILRLYSYFYDGDRHFSRTVSAPSLSKYKDYNTRNLLEWMGIYGKFTSKLKAAYLTENYKYYARYTNDNYTFGEVKTYIGRYDLAYQVTDNIKLNTLLNYTVNKGKGSDIDNKNREIASGSLLLQHSVTPKLQYEAGVRKEITNAYESPLLFSLGGSYQVASFYTVKLNASRNFRIPTYNDLYWQGSGNPNLNPETSYQGELGNEFRVKNIKLTVTGYYIRMHDMLRWVPGSDNIWRPENVDKAKTYGIESVLNWDKKLGNHHFTIDATYAYTVSQRDGSTNQLIYVPFHKATAAVGYSYKGLGFYYRHLYNGKVYYTSDNVSQVDAYNVSTIGAEYQFKFLGGLTVGAQVRNLWAEEYENVRARPLPGRNYTMYLNFKF</sequence>
<name>A0ABQ1JPA1_9FLAO</name>
<evidence type="ECO:0000256" key="5">
    <source>
        <dbReference type="ARBA" id="ARBA00022729"/>
    </source>
</evidence>
<keyword evidence="6 11" id="KW-0798">TonB box</keyword>
<dbReference type="Proteomes" id="UP000615760">
    <property type="component" value="Unassembled WGS sequence"/>
</dbReference>
<comment type="caution">
    <text evidence="14">The sequence shown here is derived from an EMBL/GenBank/DDBJ whole genome shotgun (WGS) entry which is preliminary data.</text>
</comment>
<proteinExistence type="inferred from homology"/>
<keyword evidence="2 10" id="KW-0813">Transport</keyword>
<dbReference type="InterPro" id="IPR039426">
    <property type="entry name" value="TonB-dep_rcpt-like"/>
</dbReference>
<keyword evidence="15" id="KW-1185">Reference proteome</keyword>
<dbReference type="PROSITE" id="PS52016">
    <property type="entry name" value="TONB_DEPENDENT_REC_3"/>
    <property type="match status" value="1"/>
</dbReference>
<dbReference type="Pfam" id="PF00593">
    <property type="entry name" value="TonB_dep_Rec_b-barrel"/>
    <property type="match status" value="1"/>
</dbReference>
<evidence type="ECO:0000256" key="4">
    <source>
        <dbReference type="ARBA" id="ARBA00022692"/>
    </source>
</evidence>
<comment type="subcellular location">
    <subcellularLocation>
        <location evidence="1 10">Cell outer membrane</location>
        <topology evidence="1 10">Multi-pass membrane protein</topology>
    </subcellularLocation>
</comment>
<evidence type="ECO:0000313" key="14">
    <source>
        <dbReference type="EMBL" id="GGB74128.1"/>
    </source>
</evidence>
<evidence type="ECO:0000256" key="10">
    <source>
        <dbReference type="PROSITE-ProRule" id="PRU01360"/>
    </source>
</evidence>
<evidence type="ECO:0000259" key="12">
    <source>
        <dbReference type="Pfam" id="PF00593"/>
    </source>
</evidence>
<dbReference type="InterPro" id="IPR036942">
    <property type="entry name" value="Beta-barrel_TonB_sf"/>
</dbReference>
<reference evidence="15" key="1">
    <citation type="journal article" date="2019" name="Int. J. Syst. Evol. Microbiol.">
        <title>The Global Catalogue of Microorganisms (GCM) 10K type strain sequencing project: providing services to taxonomists for standard genome sequencing and annotation.</title>
        <authorList>
            <consortium name="The Broad Institute Genomics Platform"/>
            <consortium name="The Broad Institute Genome Sequencing Center for Infectious Disease"/>
            <person name="Wu L."/>
            <person name="Ma J."/>
        </authorList>
    </citation>
    <scope>NUCLEOTIDE SEQUENCE [LARGE SCALE GENOMIC DNA]</scope>
    <source>
        <strain evidence="15">CGMCC 1.15461</strain>
    </source>
</reference>
<dbReference type="PANTHER" id="PTHR30069">
    <property type="entry name" value="TONB-DEPENDENT OUTER MEMBRANE RECEPTOR"/>
    <property type="match status" value="1"/>
</dbReference>
<dbReference type="Gene3D" id="2.40.170.20">
    <property type="entry name" value="TonB-dependent receptor, beta-barrel domain"/>
    <property type="match status" value="1"/>
</dbReference>
<evidence type="ECO:0000256" key="1">
    <source>
        <dbReference type="ARBA" id="ARBA00004571"/>
    </source>
</evidence>
<feature type="domain" description="TonB-dependent receptor plug" evidence="13">
    <location>
        <begin position="68"/>
        <end position="159"/>
    </location>
</feature>
<evidence type="ECO:0000256" key="6">
    <source>
        <dbReference type="ARBA" id="ARBA00023077"/>
    </source>
</evidence>
<comment type="similarity">
    <text evidence="10 11">Belongs to the TonB-dependent receptor family.</text>
</comment>
<keyword evidence="5" id="KW-0732">Signal</keyword>
<keyword evidence="8 14" id="KW-0675">Receptor</keyword>
<evidence type="ECO:0000256" key="8">
    <source>
        <dbReference type="ARBA" id="ARBA00023170"/>
    </source>
</evidence>
<keyword evidence="7 10" id="KW-0472">Membrane</keyword>
<organism evidence="14 15">
    <name type="scientific">Flavobacterium suaedae</name>
    <dbReference type="NCBI Taxonomy" id="1767027"/>
    <lineage>
        <taxon>Bacteria</taxon>
        <taxon>Pseudomonadati</taxon>
        <taxon>Bacteroidota</taxon>
        <taxon>Flavobacteriia</taxon>
        <taxon>Flavobacteriales</taxon>
        <taxon>Flavobacteriaceae</taxon>
        <taxon>Flavobacterium</taxon>
    </lineage>
</organism>
<protein>
    <submittedName>
        <fullName evidence="14">TonB-dependent receptor</fullName>
    </submittedName>
</protein>
<keyword evidence="4 10" id="KW-0812">Transmembrane</keyword>
<dbReference type="Pfam" id="PF07715">
    <property type="entry name" value="Plug"/>
    <property type="match status" value="1"/>
</dbReference>
<dbReference type="SUPFAM" id="SSF56935">
    <property type="entry name" value="Porins"/>
    <property type="match status" value="1"/>
</dbReference>
<dbReference type="InterPro" id="IPR012910">
    <property type="entry name" value="Plug_dom"/>
</dbReference>
<gene>
    <name evidence="14" type="ORF">GCM10007424_12550</name>
</gene>
<evidence type="ECO:0000313" key="15">
    <source>
        <dbReference type="Proteomes" id="UP000615760"/>
    </source>
</evidence>
<evidence type="ECO:0000256" key="11">
    <source>
        <dbReference type="RuleBase" id="RU003357"/>
    </source>
</evidence>
<feature type="domain" description="TonB-dependent receptor-like beta-barrel" evidence="12">
    <location>
        <begin position="180"/>
        <end position="598"/>
    </location>
</feature>
<evidence type="ECO:0000256" key="7">
    <source>
        <dbReference type="ARBA" id="ARBA00023136"/>
    </source>
</evidence>
<evidence type="ECO:0000256" key="9">
    <source>
        <dbReference type="ARBA" id="ARBA00023237"/>
    </source>
</evidence>
<dbReference type="InterPro" id="IPR000531">
    <property type="entry name" value="Beta-barrel_TonB"/>
</dbReference>
<keyword evidence="3 10" id="KW-1134">Transmembrane beta strand</keyword>
<keyword evidence="9 10" id="KW-0998">Cell outer membrane</keyword>
<dbReference type="Gene3D" id="2.170.130.10">
    <property type="entry name" value="TonB-dependent receptor, plug domain"/>
    <property type="match status" value="1"/>
</dbReference>
<dbReference type="PANTHER" id="PTHR30069:SF29">
    <property type="entry name" value="HEMOGLOBIN AND HEMOGLOBIN-HAPTOGLOBIN-BINDING PROTEIN 1-RELATED"/>
    <property type="match status" value="1"/>
</dbReference>
<accession>A0ABQ1JPA1</accession>
<evidence type="ECO:0000256" key="2">
    <source>
        <dbReference type="ARBA" id="ARBA00022448"/>
    </source>
</evidence>